<organism evidence="4 5">
    <name type="scientific">Acrobeloides nanus</name>
    <dbReference type="NCBI Taxonomy" id="290746"/>
    <lineage>
        <taxon>Eukaryota</taxon>
        <taxon>Metazoa</taxon>
        <taxon>Ecdysozoa</taxon>
        <taxon>Nematoda</taxon>
        <taxon>Chromadorea</taxon>
        <taxon>Rhabditida</taxon>
        <taxon>Tylenchina</taxon>
        <taxon>Cephalobomorpha</taxon>
        <taxon>Cephaloboidea</taxon>
        <taxon>Cephalobidae</taxon>
        <taxon>Acrobeloides</taxon>
    </lineage>
</organism>
<accession>A0A914BXW8</accession>
<protein>
    <submittedName>
        <fullName evidence="5">Uncharacterized protein</fullName>
    </submittedName>
</protein>
<dbReference type="SUPFAM" id="SSF50814">
    <property type="entry name" value="Lipocalins"/>
    <property type="match status" value="1"/>
</dbReference>
<dbReference type="GO" id="GO:0008289">
    <property type="term" value="F:lipid binding"/>
    <property type="evidence" value="ECO:0007669"/>
    <property type="project" value="UniProtKB-KW"/>
</dbReference>
<name>A0A914BXW8_9BILA</name>
<evidence type="ECO:0000256" key="1">
    <source>
        <dbReference type="ARBA" id="ARBA00008390"/>
    </source>
</evidence>
<evidence type="ECO:0000256" key="3">
    <source>
        <dbReference type="ARBA" id="ARBA00023121"/>
    </source>
</evidence>
<dbReference type="Proteomes" id="UP000887540">
    <property type="component" value="Unplaced"/>
</dbReference>
<dbReference type="PANTHER" id="PTHR22725">
    <property type="entry name" value="FATTY ACID-BINDING PROTEIN HOMOLOG 1-RELATED-RELATED"/>
    <property type="match status" value="1"/>
</dbReference>
<dbReference type="WBParaSite" id="ACRNAN_Path_1249.g4873.t1">
    <property type="protein sequence ID" value="ACRNAN_Path_1249.g4873.t1"/>
    <property type="gene ID" value="ACRNAN_Path_1249.g4873"/>
</dbReference>
<keyword evidence="2" id="KW-0813">Transport</keyword>
<dbReference type="CDD" id="cd00742">
    <property type="entry name" value="FABP"/>
    <property type="match status" value="1"/>
</dbReference>
<proteinExistence type="inferred from homology"/>
<sequence length="132" mass="15520">MDQSENMDEFLRARGINWFKRQIFKLLKPTRVFEKSSEVNGTFNVKMLTPVKNIIWKNVPIGKEFEADTGEGMARILFEYVPETDKLIARHIHLDRSNENPDIIEYNIIGNDLVLRFEYNGVEAKRVFKKVD</sequence>
<comment type="similarity">
    <text evidence="1">Belongs to the calycin superfamily. Fatty-acid binding protein (FABP) family.</text>
</comment>
<evidence type="ECO:0000256" key="2">
    <source>
        <dbReference type="ARBA" id="ARBA00022448"/>
    </source>
</evidence>
<evidence type="ECO:0000313" key="5">
    <source>
        <dbReference type="WBParaSite" id="ACRNAN_Path_1249.g4873.t1"/>
    </source>
</evidence>
<dbReference type="InterPro" id="IPR040094">
    <property type="entry name" value="Lbp1-4"/>
</dbReference>
<evidence type="ECO:0000313" key="4">
    <source>
        <dbReference type="Proteomes" id="UP000887540"/>
    </source>
</evidence>
<dbReference type="AlphaFoldDB" id="A0A914BXW8"/>
<dbReference type="Gene3D" id="2.40.128.20">
    <property type="match status" value="1"/>
</dbReference>
<dbReference type="PANTHER" id="PTHR22725:SF9">
    <property type="entry name" value="FATTY ACID-BINDING PROTEIN HOMOLOG 3"/>
    <property type="match status" value="1"/>
</dbReference>
<dbReference type="InterPro" id="IPR012674">
    <property type="entry name" value="Calycin"/>
</dbReference>
<keyword evidence="4" id="KW-1185">Reference proteome</keyword>
<keyword evidence="3" id="KW-0446">Lipid-binding</keyword>
<reference evidence="5" key="1">
    <citation type="submission" date="2022-11" db="UniProtKB">
        <authorList>
            <consortium name="WormBaseParasite"/>
        </authorList>
    </citation>
    <scope>IDENTIFICATION</scope>
</reference>